<keyword evidence="1" id="KW-0732">Signal</keyword>
<keyword evidence="3" id="KW-1185">Reference proteome</keyword>
<proteinExistence type="predicted"/>
<evidence type="ECO:0000313" key="3">
    <source>
        <dbReference type="Proteomes" id="UP000348942"/>
    </source>
</evidence>
<dbReference type="RefSeq" id="WP_153448435.1">
    <property type="nucleotide sequence ID" value="NZ_CP045700.1"/>
</dbReference>
<dbReference type="AlphaFoldDB" id="A0A5Q0TI22"/>
<sequence>MHNVLKIFVVILFSTMSMKSLAQCEVNWSITESPVGVILHQGKYVLPVKVVVNSTNESCTTYLALNAKKTIVFRSGRDAFKAKILDNQMNRIPIWNEKFLLPLKDNEAHVYLVLRSPFELMPGNYSTFFDFLIFDAKKKIVNTSSVSSQSVSFSVEPVASVQVRGKRQTNHYGNYEIDFGNLYKGNTQKVMLLFNSNTLTQVSIESKNGALVNARNNEYRIHYEVMLDVRQKFKFQPSKSNKTAVFERVSGKGKKLVKMQMRILDDTKSALAGQYQDNLILTIGPQL</sequence>
<feature type="chain" id="PRO_5024382073" evidence="1">
    <location>
        <begin position="23"/>
        <end position="287"/>
    </location>
</feature>
<organism evidence="2 3">
    <name type="scientific">Vibrio algicola</name>
    <dbReference type="NCBI Taxonomy" id="2662262"/>
    <lineage>
        <taxon>Bacteria</taxon>
        <taxon>Pseudomonadati</taxon>
        <taxon>Pseudomonadota</taxon>
        <taxon>Gammaproteobacteria</taxon>
        <taxon>Vibrionales</taxon>
        <taxon>Vibrionaceae</taxon>
        <taxon>Vibrio</taxon>
    </lineage>
</organism>
<dbReference type="Proteomes" id="UP000348942">
    <property type="component" value="Chromosome 2"/>
</dbReference>
<evidence type="ECO:0000256" key="1">
    <source>
        <dbReference type="SAM" id="SignalP"/>
    </source>
</evidence>
<gene>
    <name evidence="2" type="ORF">GFB47_12750</name>
</gene>
<protein>
    <submittedName>
        <fullName evidence="2">Uncharacterized protein</fullName>
    </submittedName>
</protein>
<feature type="signal peptide" evidence="1">
    <location>
        <begin position="1"/>
        <end position="22"/>
    </location>
</feature>
<reference evidence="2 3" key="1">
    <citation type="submission" date="2019-10" db="EMBL/GenBank/DDBJ databases">
        <title>Vibrio sp. nov., isolated from Coralline algae surface.</title>
        <authorList>
            <person name="Geng Y."/>
            <person name="Zhang X."/>
        </authorList>
    </citation>
    <scope>NUCLEOTIDE SEQUENCE [LARGE SCALE GENOMIC DNA]</scope>
    <source>
        <strain evidence="2 3">SM1977</strain>
    </source>
</reference>
<accession>A0A5Q0TI22</accession>
<name>A0A5Q0TI22_9VIBR</name>
<dbReference type="EMBL" id="CP045700">
    <property type="protein sequence ID" value="QGA66301.1"/>
    <property type="molecule type" value="Genomic_DNA"/>
</dbReference>
<evidence type="ECO:0000313" key="2">
    <source>
        <dbReference type="EMBL" id="QGA66301.1"/>
    </source>
</evidence>